<keyword evidence="1" id="KW-0328">Glycosyltransferase</keyword>
<evidence type="ECO:0000313" key="6">
    <source>
        <dbReference type="Proteomes" id="UP000577891"/>
    </source>
</evidence>
<dbReference type="GO" id="GO:0009244">
    <property type="term" value="P:lipopolysaccharide core region biosynthetic process"/>
    <property type="evidence" value="ECO:0007669"/>
    <property type="project" value="TreeGrafter"/>
</dbReference>
<dbReference type="Gene3D" id="3.40.50.2000">
    <property type="entry name" value="Glycogen Phosphorylase B"/>
    <property type="match status" value="1"/>
</dbReference>
<feature type="compositionally biased region" description="Basic and acidic residues" evidence="3">
    <location>
        <begin position="18"/>
        <end position="29"/>
    </location>
</feature>
<protein>
    <submittedName>
        <fullName evidence="5">Autotransporter strand-loop-strand O-heptosyltransferase</fullName>
    </submittedName>
</protein>
<evidence type="ECO:0000256" key="2">
    <source>
        <dbReference type="ARBA" id="ARBA00022679"/>
    </source>
</evidence>
<keyword evidence="6" id="KW-1185">Reference proteome</keyword>
<keyword evidence="2 5" id="KW-0808">Transferase</keyword>
<organism evidence="5 6">
    <name type="scientific">Gluconacetobacter asukensis</name>
    <dbReference type="NCBI Taxonomy" id="1017181"/>
    <lineage>
        <taxon>Bacteria</taxon>
        <taxon>Pseudomonadati</taxon>
        <taxon>Pseudomonadota</taxon>
        <taxon>Alphaproteobacteria</taxon>
        <taxon>Acetobacterales</taxon>
        <taxon>Acetobacteraceae</taxon>
        <taxon>Gluconacetobacter</taxon>
    </lineage>
</organism>
<dbReference type="Proteomes" id="UP000577891">
    <property type="component" value="Unassembled WGS sequence"/>
</dbReference>
<dbReference type="RefSeq" id="WP_182979818.1">
    <property type="nucleotide sequence ID" value="NZ_BAABGB010000018.1"/>
</dbReference>
<dbReference type="AlphaFoldDB" id="A0A7W4J291"/>
<dbReference type="SUPFAM" id="SSF53756">
    <property type="entry name" value="UDP-Glycosyltransferase/glycogen phosphorylase"/>
    <property type="match status" value="1"/>
</dbReference>
<evidence type="ECO:0000256" key="1">
    <source>
        <dbReference type="ARBA" id="ARBA00022676"/>
    </source>
</evidence>
<dbReference type="InterPro" id="IPR051199">
    <property type="entry name" value="LPS_LOS_Heptosyltrfase"/>
</dbReference>
<dbReference type="PANTHER" id="PTHR30160:SF1">
    <property type="entry name" value="LIPOPOLYSACCHARIDE 1,2-N-ACETYLGLUCOSAMINETRANSFERASE-RELATED"/>
    <property type="match status" value="1"/>
</dbReference>
<sequence length="446" mass="50376">MKFIETFADAHAAASSHAGDDRPADKARQDGGNASGAPNDDAQAYPPIAPEPTQRTETGIRYDFNCGCRVVLPTPPARATWHIRLTDRDSGNILFEHRGVSDALVNSTKRWFVNFYIEVWKEVPEPAGGVIEELVFSHRFDPRGKDILIQFPVGTLGDTLGWMPYAARFAEKHGAHITCALSALIRPLFVDAYPHIRFLTHEEINAQKLNTTFYATYSLGLFFDDEACDWQPTDFRHVGLHRTAAHILGVDPTEEAARISIPDEGRPIDEPYVCIAAQASSQCKYWNNPYGWGEVIAWLKEQGYRVVCIDQKRVHGTGLVWNHIPYGAEDQTGDRPLVERARWLKHADFFVGLSSGLSWLAWSTGTPVVMVSGFTHPTNEFETSGRVNCWHVCNSCWNDPKERFDHKDFLWCPRHKGTERQFECTKSVTGKMVIGKILHIMQERTH</sequence>
<dbReference type="InterPro" id="IPR030929">
    <property type="entry name" value="Aah/TibC-like"/>
</dbReference>
<evidence type="ECO:0000313" key="5">
    <source>
        <dbReference type="EMBL" id="MBB2173317.1"/>
    </source>
</evidence>
<comment type="caution">
    <text evidence="5">The sequence shown here is derived from an EMBL/GenBank/DDBJ whole genome shotgun (WGS) entry which is preliminary data.</text>
</comment>
<evidence type="ECO:0000256" key="3">
    <source>
        <dbReference type="SAM" id="MobiDB-lite"/>
    </source>
</evidence>
<name>A0A7W4J291_9PROT</name>
<dbReference type="Pfam" id="PF21129">
    <property type="entry name" value="TibC_1st"/>
    <property type="match status" value="1"/>
</dbReference>
<proteinExistence type="predicted"/>
<reference evidence="5 6" key="1">
    <citation type="submission" date="2020-04" db="EMBL/GenBank/DDBJ databases">
        <title>Description of novel Gluconacetobacter.</title>
        <authorList>
            <person name="Sombolestani A."/>
        </authorList>
    </citation>
    <scope>NUCLEOTIDE SEQUENCE [LARGE SCALE GENOMIC DNA]</scope>
    <source>
        <strain evidence="5 6">LMG 27724</strain>
    </source>
</reference>
<dbReference type="GO" id="GO:0008713">
    <property type="term" value="F:ADP-heptose-lipopolysaccharide heptosyltransferase activity"/>
    <property type="evidence" value="ECO:0007669"/>
    <property type="project" value="TreeGrafter"/>
</dbReference>
<dbReference type="Pfam" id="PF01075">
    <property type="entry name" value="Glyco_transf_9"/>
    <property type="match status" value="1"/>
</dbReference>
<dbReference type="InterPro" id="IPR002201">
    <property type="entry name" value="Glyco_trans_9"/>
</dbReference>
<dbReference type="EMBL" id="JABEQE010000013">
    <property type="protein sequence ID" value="MBB2173317.1"/>
    <property type="molecule type" value="Genomic_DNA"/>
</dbReference>
<evidence type="ECO:0000259" key="4">
    <source>
        <dbReference type="Pfam" id="PF21129"/>
    </source>
</evidence>
<dbReference type="InterPro" id="IPR049327">
    <property type="entry name" value="TibC/BAHTCr-like_N"/>
</dbReference>
<feature type="region of interest" description="Disordered" evidence="3">
    <location>
        <begin position="12"/>
        <end position="54"/>
    </location>
</feature>
<accession>A0A7W4J291</accession>
<gene>
    <name evidence="5" type="ORF">HLH35_14525</name>
</gene>
<dbReference type="PANTHER" id="PTHR30160">
    <property type="entry name" value="TETRAACYLDISACCHARIDE 4'-KINASE-RELATED"/>
    <property type="match status" value="1"/>
</dbReference>
<dbReference type="NCBIfam" id="TIGR04414">
    <property type="entry name" value="hepto_Aah_TibC"/>
    <property type="match status" value="1"/>
</dbReference>
<dbReference type="GO" id="GO:0005829">
    <property type="term" value="C:cytosol"/>
    <property type="evidence" value="ECO:0007669"/>
    <property type="project" value="TreeGrafter"/>
</dbReference>
<feature type="domain" description="Autotransproter heptosyltransferase TibC/BAHTCr-like N-terminal" evidence="4">
    <location>
        <begin position="58"/>
        <end position="122"/>
    </location>
</feature>